<feature type="compositionally biased region" description="Polar residues" evidence="1">
    <location>
        <begin position="1590"/>
        <end position="1604"/>
    </location>
</feature>
<evidence type="ECO:0000313" key="2">
    <source>
        <dbReference type="EMBL" id="KAL1903622.1"/>
    </source>
</evidence>
<organism evidence="2 3">
    <name type="scientific">Sporothrix stenoceras</name>
    <dbReference type="NCBI Taxonomy" id="5173"/>
    <lineage>
        <taxon>Eukaryota</taxon>
        <taxon>Fungi</taxon>
        <taxon>Dikarya</taxon>
        <taxon>Ascomycota</taxon>
        <taxon>Pezizomycotina</taxon>
        <taxon>Sordariomycetes</taxon>
        <taxon>Sordariomycetidae</taxon>
        <taxon>Ophiostomatales</taxon>
        <taxon>Ophiostomataceae</taxon>
        <taxon>Sporothrix</taxon>
    </lineage>
</organism>
<feature type="compositionally biased region" description="Low complexity" evidence="1">
    <location>
        <begin position="884"/>
        <end position="907"/>
    </location>
</feature>
<feature type="region of interest" description="Disordered" evidence="1">
    <location>
        <begin position="1853"/>
        <end position="1946"/>
    </location>
</feature>
<feature type="compositionally biased region" description="Low complexity" evidence="1">
    <location>
        <begin position="2304"/>
        <end position="2325"/>
    </location>
</feature>
<proteinExistence type="predicted"/>
<feature type="region of interest" description="Disordered" evidence="1">
    <location>
        <begin position="121"/>
        <end position="416"/>
    </location>
</feature>
<feature type="compositionally biased region" description="Low complexity" evidence="1">
    <location>
        <begin position="1814"/>
        <end position="1828"/>
    </location>
</feature>
<feature type="region of interest" description="Disordered" evidence="1">
    <location>
        <begin position="1320"/>
        <end position="1412"/>
    </location>
</feature>
<feature type="compositionally biased region" description="Polar residues" evidence="1">
    <location>
        <begin position="261"/>
        <end position="271"/>
    </location>
</feature>
<keyword evidence="3" id="KW-1185">Reference proteome</keyword>
<feature type="region of interest" description="Disordered" evidence="1">
    <location>
        <begin position="1453"/>
        <end position="1483"/>
    </location>
</feature>
<feature type="region of interest" description="Disordered" evidence="1">
    <location>
        <begin position="2302"/>
        <end position="2329"/>
    </location>
</feature>
<feature type="compositionally biased region" description="Pro residues" evidence="1">
    <location>
        <begin position="2006"/>
        <end position="2018"/>
    </location>
</feature>
<dbReference type="EMBL" id="JAWCUI010000001">
    <property type="protein sequence ID" value="KAL1903622.1"/>
    <property type="molecule type" value="Genomic_DNA"/>
</dbReference>
<feature type="compositionally biased region" description="Polar residues" evidence="1">
    <location>
        <begin position="1720"/>
        <end position="1730"/>
    </location>
</feature>
<feature type="compositionally biased region" description="Acidic residues" evidence="1">
    <location>
        <begin position="1229"/>
        <end position="1260"/>
    </location>
</feature>
<feature type="compositionally biased region" description="Polar residues" evidence="1">
    <location>
        <begin position="908"/>
        <end position="929"/>
    </location>
</feature>
<dbReference type="Proteomes" id="UP001583186">
    <property type="component" value="Unassembled WGS sequence"/>
</dbReference>
<comment type="caution">
    <text evidence="2">The sequence shown here is derived from an EMBL/GenBank/DDBJ whole genome shotgun (WGS) entry which is preliminary data.</text>
</comment>
<feature type="compositionally biased region" description="Polar residues" evidence="1">
    <location>
        <begin position="36"/>
        <end position="45"/>
    </location>
</feature>
<protein>
    <recommendedName>
        <fullName evidence="4">Involucrin repeat protein</fullName>
    </recommendedName>
</protein>
<feature type="compositionally biased region" description="Acidic residues" evidence="1">
    <location>
        <begin position="792"/>
        <end position="802"/>
    </location>
</feature>
<feature type="compositionally biased region" description="Polar residues" evidence="1">
    <location>
        <begin position="1674"/>
        <end position="1708"/>
    </location>
</feature>
<feature type="compositionally biased region" description="Polar residues" evidence="1">
    <location>
        <begin position="285"/>
        <end position="324"/>
    </location>
</feature>
<gene>
    <name evidence="2" type="ORF">Sste5346_000251</name>
</gene>
<feature type="compositionally biased region" description="Basic and acidic residues" evidence="1">
    <location>
        <begin position="1762"/>
        <end position="1783"/>
    </location>
</feature>
<feature type="compositionally biased region" description="Low complexity" evidence="1">
    <location>
        <begin position="1784"/>
        <end position="1802"/>
    </location>
</feature>
<feature type="region of interest" description="Disordered" evidence="1">
    <location>
        <begin position="1149"/>
        <end position="1295"/>
    </location>
</feature>
<feature type="region of interest" description="Disordered" evidence="1">
    <location>
        <begin position="1977"/>
        <end position="2041"/>
    </location>
</feature>
<feature type="region of interest" description="Disordered" evidence="1">
    <location>
        <begin position="2200"/>
        <end position="2220"/>
    </location>
</feature>
<feature type="compositionally biased region" description="Low complexity" evidence="1">
    <location>
        <begin position="469"/>
        <end position="480"/>
    </location>
</feature>
<reference evidence="2 3" key="1">
    <citation type="journal article" date="2024" name="IMA Fungus">
        <title>IMA Genome - F19 : A genome assembly and annotation guide to empower mycologists, including annotated draft genome sequences of Ceratocystis pirilliformis, Diaporthe australafricana, Fusarium ophioides, Paecilomyces lecythidis, and Sporothrix stenoceras.</title>
        <authorList>
            <person name="Aylward J."/>
            <person name="Wilson A.M."/>
            <person name="Visagie C.M."/>
            <person name="Spraker J."/>
            <person name="Barnes I."/>
            <person name="Buitendag C."/>
            <person name="Ceriani C."/>
            <person name="Del Mar Angel L."/>
            <person name="du Plessis D."/>
            <person name="Fuchs T."/>
            <person name="Gasser K."/>
            <person name="Kramer D."/>
            <person name="Li W."/>
            <person name="Munsamy K."/>
            <person name="Piso A."/>
            <person name="Price J.L."/>
            <person name="Sonnekus B."/>
            <person name="Thomas C."/>
            <person name="van der Nest A."/>
            <person name="van Dijk A."/>
            <person name="van Heerden A."/>
            <person name="van Vuuren N."/>
            <person name="Yilmaz N."/>
            <person name="Duong T.A."/>
            <person name="van der Merwe N.A."/>
            <person name="Wingfield M.J."/>
            <person name="Wingfield B.D."/>
        </authorList>
    </citation>
    <scope>NUCLEOTIDE SEQUENCE [LARGE SCALE GENOMIC DNA]</scope>
    <source>
        <strain evidence="2 3">CMW 5346</strain>
    </source>
</reference>
<feature type="compositionally biased region" description="Low complexity" evidence="1">
    <location>
        <begin position="1977"/>
        <end position="1988"/>
    </location>
</feature>
<evidence type="ECO:0000256" key="1">
    <source>
        <dbReference type="SAM" id="MobiDB-lite"/>
    </source>
</evidence>
<feature type="compositionally biased region" description="Low complexity" evidence="1">
    <location>
        <begin position="1859"/>
        <end position="1870"/>
    </location>
</feature>
<feature type="region of interest" description="Disordered" evidence="1">
    <location>
        <begin position="1"/>
        <end position="104"/>
    </location>
</feature>
<feature type="compositionally biased region" description="Basic and acidic residues" evidence="1">
    <location>
        <begin position="1991"/>
        <end position="2003"/>
    </location>
</feature>
<feature type="region of interest" description="Disordered" evidence="1">
    <location>
        <begin position="884"/>
        <end position="938"/>
    </location>
</feature>
<feature type="compositionally biased region" description="Acidic residues" evidence="1">
    <location>
        <begin position="1605"/>
        <end position="1620"/>
    </location>
</feature>
<feature type="compositionally biased region" description="Polar residues" evidence="1">
    <location>
        <begin position="1804"/>
        <end position="1813"/>
    </location>
</feature>
<feature type="compositionally biased region" description="Polar residues" evidence="1">
    <location>
        <begin position="1269"/>
        <end position="1286"/>
    </location>
</feature>
<accession>A0ABR3ZTV2</accession>
<feature type="compositionally biased region" description="Basic and acidic residues" evidence="1">
    <location>
        <begin position="1387"/>
        <end position="1396"/>
    </location>
</feature>
<feature type="region of interest" description="Disordered" evidence="1">
    <location>
        <begin position="445"/>
        <end position="521"/>
    </location>
</feature>
<feature type="compositionally biased region" description="Low complexity" evidence="1">
    <location>
        <begin position="217"/>
        <end position="234"/>
    </location>
</feature>
<feature type="compositionally biased region" description="Acidic residues" evidence="1">
    <location>
        <begin position="1468"/>
        <end position="1483"/>
    </location>
</feature>
<feature type="compositionally biased region" description="Basic residues" evidence="1">
    <location>
        <begin position="327"/>
        <end position="336"/>
    </location>
</feature>
<feature type="region of interest" description="Disordered" evidence="1">
    <location>
        <begin position="1636"/>
        <end position="1840"/>
    </location>
</feature>
<feature type="compositionally biased region" description="Polar residues" evidence="1">
    <location>
        <begin position="1056"/>
        <end position="1082"/>
    </location>
</feature>
<feature type="compositionally biased region" description="Polar residues" evidence="1">
    <location>
        <begin position="1892"/>
        <end position="1924"/>
    </location>
</feature>
<evidence type="ECO:0000313" key="3">
    <source>
        <dbReference type="Proteomes" id="UP001583186"/>
    </source>
</evidence>
<name>A0ABR3ZTV2_9PEZI</name>
<feature type="compositionally biased region" description="Polar residues" evidence="1">
    <location>
        <begin position="1175"/>
        <end position="1192"/>
    </location>
</feature>
<feature type="region of interest" description="Disordered" evidence="1">
    <location>
        <begin position="1040"/>
        <end position="1117"/>
    </location>
</feature>
<feature type="region of interest" description="Disordered" evidence="1">
    <location>
        <begin position="1569"/>
        <end position="1620"/>
    </location>
</feature>
<feature type="compositionally biased region" description="Polar residues" evidence="1">
    <location>
        <begin position="1750"/>
        <end position="1761"/>
    </location>
</feature>
<feature type="compositionally biased region" description="Low complexity" evidence="1">
    <location>
        <begin position="141"/>
        <end position="173"/>
    </location>
</feature>
<feature type="compositionally biased region" description="Basic residues" evidence="1">
    <location>
        <begin position="196"/>
        <end position="206"/>
    </location>
</feature>
<feature type="compositionally biased region" description="Polar residues" evidence="1">
    <location>
        <begin position="1"/>
        <end position="14"/>
    </location>
</feature>
<feature type="region of interest" description="Disordered" evidence="1">
    <location>
        <begin position="792"/>
        <end position="811"/>
    </location>
</feature>
<sequence>METPSRGSASSPDPLNSRGDDTPNLPLLSSAARPITRSQRSNSIYSLDPHNRMRPSRFSSPRRQTFHLDVGSGTSPQKIRVTVETEDSNANSSTDQDALADEGADFDEKVNRRLFRSSTPVASLIAPTKPVAPSSRRRQRSSSPTKSPPTKTTSATRKSARASTSTSTTTTTKVPLRGLSDDEGASETATVAATPKPKRGRPRRSGTPKPLSTIIEPSSPIASATRAARTASSPVKRGRKPRAATPKAEETAAGDELASVEATSAPSSSPVKRTPRATRKITASIPKSSSAAKNTRSKSTPKSTPKRTASSAFSGSDAESASESRPTKRGRGRPRRQAMVPDEMAAIAENVLEEQEQEQREMHATTTSTQLANVHRAEEDQSQTGLTLITDFESASPDPIMDGPGAIDAQPFHAPTPNTIRRMRVAVSPAPTSLSSVDLISVQTPARPTFETAPASIADNEEKRETEQAEQAATADAAATSNEDSGEDFAYGAPSAEDYFSDDNGFGNYDIPETFDQSDDDAVEPAFTTPIATSSSPVTGSVPDVEPQSTHTTHAAEVAAVETLVETNDVREQAEEEQVVEQVVDQAVAYGEDDSEDELAPPIVSHSDVVEAINDAPIYSEDLYAATPQVGQDRVPITSNTQSSPMMEAPTLTITNVEYTGALPEEEEEEAPEDIIASAAIDRVQDDATVTRSPRDCKLQTISLPTTAHHFHLSLLTQHTDLPSRRPGMQPDRSVHAQSEDLMHFSSVESPFVHETSISHIQPEAQLAQSELTAADSDGDGDVDAVLLGSAADDEAQSEAESDAPGATTNLRDMDTIAQGEDFSMIGVESLQASFRTTNTTEMPAMGEMTSRIVSRSLQSIRQGNQPTETHDNDGLSYLEFLYESSSNPPSAPASAAKTPRTPKATNSAGFSSPTKENETVQRTTSAPKSDSPRKKSETLRELIARKWLHEAHGSSATPRVVNVAEADKSSDPASPLMTLEHNSNEEYDDSFSEIPESVLEAAVPQTTTHSPFFSRHQAELTGRLDMDFVAVNAEAEAEAEADIASVEQPRDEALTNPTGTTAEEVDQTAQGQQDAEITSSPPIRFGRTQRATSEQAIQRPRLAQENRTTPVAFLSPRYPVTTDNDYLRVPSEGFRPSLSPIVRAGRALQSVTSDPPTPKENEGFLRSPFRSSVARDTQSPAAAQGHDSSSPEPVADEGPIQDQLLRKQETGDDVDAVVDTEQAAPHSEDEDDKIVDNDDNAVNEEEVSDEEESESEDVEHDEHQEQNATTLSQQSQPAVVATQQSPPSMPKAAWKMAKAPFSGFKNLVMSGAQVISPRVTVSAPDSDSPASLPPSTPAGAQVITPTPAARPVQASPQKRTAADAELDAQPGSSAQPATRSIKRLRRLETPSRDADTQAGSGSGSGTNRSWRSYVFRENSVAGSITSFAAKLISRTPNADDTDNHEAVAQVHEAQQVEDAAKNMQTDPDSDAEADSEADSEAQDNMDVNVVAMPEAIANVDAVEGMDVNSAVLPEINTAAAAETTPKATALTSEANSTQYGSDIIMSMVNDISGEGQDVDGMAAIESDADNQSAQGEQDDQDDQGMGTPRMTSAIQPTPGQQYLNDEDMYQDELDEGEDEDVDIWAIEAERTTRFATRQLQQQQPQLSIVPRSAERLAPISEPSPMRDPRLSRIQAQEVTRSGRKQSPMSSPLGSHGSDSAASTILEQNQDDMADELQGPASSVKNSPRPTTGRFLDDFFSSPTALPRQLSPTSKKNIQFNEESRRKAVEQALEHERRREARELAQSARSQRVSRQMQMRASLAASTAQRAQHSSSSSSPPSSEPELSGQQLQDANDAPAATYIQSATIYTATNPVSDAHSAQATTTHTAMSKALDATDAPDVLNPAPASDNHVSSPKSPTSVEASQLQSANAGAASRPTTDNSGIIEDDDMEQLPRNPSERRRLFLQRLAAQGYNTRIRSDSPNVYSPPYAVAPVQPAAAATSQTPADRQSPKAESRPKEDEPSATPPRSEPSPVASPSPISSPVEPPAQSPAAVSPDAPALNRESIVPVTSEVSRRRSIFHRPVLPRPNLIQPITDASGALQFTTPKKPNPHPVETSAAQGTTVTWLQPAQRRYRQEVVEPAHQEAEIVRTHGQFFSYNYNIGISQIPNISQTDDVDEGDEDDEFDESLQSMEVDEPAYEEAEESSFLTPILKPLPAKTASPTKSCIRPTTKPKTPGRVVEFTSSTMAADPSLVELEMTSQAISAERQGLDYAAQQFAEHFQLDTDNRLPSPVLTDRPVTEANIERVDGDGDVRMWDRKEIAAQQQQQQQQQASHVQGQSQSQGPSFEVDNVVSDMMLADTHQISQLRPYRPIPKTSAAAAAAGEGFFFPSNAVAHVNWTAPEKTVKPPGREWRLDDWVELNNVLQTYRREGQVEFVERNLVPRLRYKKRGDDDPPNSRHLLHKIVHAERVAMLIKRWHLDVVDLFALRSGRVFNEHYLVRRLFSLLISEERRGAFQPWWARV</sequence>
<evidence type="ECO:0008006" key="4">
    <source>
        <dbReference type="Google" id="ProtNLM"/>
    </source>
</evidence>